<dbReference type="OrthoDB" id="190677at2759"/>
<accession>A0A9W7L2F8</accession>
<keyword evidence="3" id="KW-1185">Reference proteome</keyword>
<evidence type="ECO:0000256" key="1">
    <source>
        <dbReference type="SAM" id="Phobius"/>
    </source>
</evidence>
<keyword evidence="1" id="KW-1133">Transmembrane helix</keyword>
<reference evidence="2" key="1">
    <citation type="submission" date="2022-07" db="EMBL/GenBank/DDBJ databases">
        <title>Genome analysis of Parmales, a sister group of diatoms, reveals the evolutionary specialization of diatoms from phago-mixotrophs to photoautotrophs.</title>
        <authorList>
            <person name="Ban H."/>
            <person name="Sato S."/>
            <person name="Yoshikawa S."/>
            <person name="Kazumasa Y."/>
            <person name="Nakamura Y."/>
            <person name="Ichinomiya M."/>
            <person name="Saitoh K."/>
            <person name="Sato N."/>
            <person name="Blanc-Mathieu R."/>
            <person name="Endo H."/>
            <person name="Kuwata A."/>
            <person name="Ogata H."/>
        </authorList>
    </citation>
    <scope>NUCLEOTIDE SEQUENCE</scope>
</reference>
<keyword evidence="1" id="KW-0472">Membrane</keyword>
<gene>
    <name evidence="2" type="ORF">TrRE_jg7407</name>
</gene>
<protein>
    <recommendedName>
        <fullName evidence="4">Acyltransferase</fullName>
    </recommendedName>
</protein>
<dbReference type="AlphaFoldDB" id="A0A9W7L2F8"/>
<feature type="transmembrane region" description="Helical" evidence="1">
    <location>
        <begin position="20"/>
        <end position="41"/>
    </location>
</feature>
<sequence>MSQPVGPGLLKRAYNYAVGFSAQTAIMGTWCGMTTCLVVYFSKRSLTPETRNALLKGYGAYFGLTRLMWMNGYGRWSRPTLPRRLQELFLLGFTGACLRWHRPATRQVVAWTGGEEGLSEKQVVFLNEPHGVGNGILSLLYFVLEERGKRLGQTQHKSPVILGSKNVCLVPILAEFCWLLAGSGGFEFAENVSDIKRALKSNRDITLVPSGFSTIGTGGRVDWSRRKRFFQLVIDHAKEEGKVINLLPVVWLHELGSYTWFTSKSKLVERLRVKLRAPIGGIAYGYNPLFFWLPKRGPQLIGVGGGGVDVRGGEDVAKLKAELKGVFDDTFRAAKGEWNDIARETTYLRQIEDEEWDFKVA</sequence>
<name>A0A9W7L2F8_9STRA</name>
<dbReference type="EMBL" id="BRXZ01008095">
    <property type="protein sequence ID" value="GMI21323.1"/>
    <property type="molecule type" value="Genomic_DNA"/>
</dbReference>
<evidence type="ECO:0000313" key="3">
    <source>
        <dbReference type="Proteomes" id="UP001165082"/>
    </source>
</evidence>
<organism evidence="2 3">
    <name type="scientific">Triparma retinervis</name>
    <dbReference type="NCBI Taxonomy" id="2557542"/>
    <lineage>
        <taxon>Eukaryota</taxon>
        <taxon>Sar</taxon>
        <taxon>Stramenopiles</taxon>
        <taxon>Ochrophyta</taxon>
        <taxon>Bolidophyceae</taxon>
        <taxon>Parmales</taxon>
        <taxon>Triparmaceae</taxon>
        <taxon>Triparma</taxon>
    </lineage>
</organism>
<evidence type="ECO:0000313" key="2">
    <source>
        <dbReference type="EMBL" id="GMI21323.1"/>
    </source>
</evidence>
<evidence type="ECO:0008006" key="4">
    <source>
        <dbReference type="Google" id="ProtNLM"/>
    </source>
</evidence>
<proteinExistence type="predicted"/>
<dbReference type="Proteomes" id="UP001165082">
    <property type="component" value="Unassembled WGS sequence"/>
</dbReference>
<keyword evidence="1" id="KW-0812">Transmembrane</keyword>
<comment type="caution">
    <text evidence="2">The sequence shown here is derived from an EMBL/GenBank/DDBJ whole genome shotgun (WGS) entry which is preliminary data.</text>
</comment>